<protein>
    <submittedName>
        <fullName evidence="1">Uncharacterized protein</fullName>
    </submittedName>
</protein>
<evidence type="ECO:0000313" key="2">
    <source>
        <dbReference type="Proteomes" id="UP000019591"/>
    </source>
</evidence>
<dbReference type="HOGENOM" id="CLU_1000199_0_0_9"/>
<dbReference type="AlphaFoldDB" id="W8THE5"/>
<dbReference type="PATRIC" id="fig|1286171.3.peg.1911"/>
<dbReference type="KEGG" id="eac:EAL2_c19620"/>
<organism evidence="1 2">
    <name type="scientific">Peptoclostridium acidaminophilum DSM 3953</name>
    <dbReference type="NCBI Taxonomy" id="1286171"/>
    <lineage>
        <taxon>Bacteria</taxon>
        <taxon>Bacillati</taxon>
        <taxon>Bacillota</taxon>
        <taxon>Clostridia</taxon>
        <taxon>Peptostreptococcales</taxon>
        <taxon>Peptoclostridiaceae</taxon>
        <taxon>Peptoclostridium</taxon>
    </lineage>
</organism>
<dbReference type="STRING" id="1286171.EAL2_c19620"/>
<keyword evidence="2" id="KW-1185">Reference proteome</keyword>
<accession>W8THE5</accession>
<reference evidence="1 2" key="1">
    <citation type="journal article" date="2014" name="Genome Announc.">
        <title>Complete Genome Sequence of Amino Acid-Utilizing Eubacterium acidaminophilum al-2 (DSM 3953).</title>
        <authorList>
            <person name="Poehlein A."/>
            <person name="Andreesen J.R."/>
            <person name="Daniel R."/>
        </authorList>
    </citation>
    <scope>NUCLEOTIDE SEQUENCE [LARGE SCALE GENOMIC DNA]</scope>
    <source>
        <strain evidence="1 2">DSM 3953</strain>
    </source>
</reference>
<sequence>MFDFNKVADRFKDFDCVGKKEWPVLYDEEKQLIMIHSPVGTRSLFDDGQCKIIISGFCTSLRACAAYLKDVEFDKKEGESEVKYTFEGLKTNLEKLLIGIGLYDKLNINDTVDTEKEQWKILEAIKANSKECPVLMTQALCCIGTEENSDADEIIKFIQDSNFPTDFRQWVDGSLTEWVDRITKKKSEDAILLLLGHRASGQKAAIVRLLKTARISNGVVSTNTTNGKTLYDYLSNEFNKRMGFLVHPAQLTDKNLNEYCNSNEGKKVKGLIKNIVMD</sequence>
<evidence type="ECO:0000313" key="1">
    <source>
        <dbReference type="EMBL" id="AHM57243.1"/>
    </source>
</evidence>
<dbReference type="Proteomes" id="UP000019591">
    <property type="component" value="Chromosome"/>
</dbReference>
<dbReference type="EMBL" id="CP007452">
    <property type="protein sequence ID" value="AHM57243.1"/>
    <property type="molecule type" value="Genomic_DNA"/>
</dbReference>
<name>W8THE5_PEPAC</name>
<gene>
    <name evidence="1" type="ORF">EAL2_c19620</name>
</gene>
<dbReference type="RefSeq" id="WP_025436190.1">
    <property type="nucleotide sequence ID" value="NZ_CP007452.1"/>
</dbReference>
<proteinExistence type="predicted"/>